<accession>A0A5J6MPN7</accession>
<feature type="signal peptide" evidence="1">
    <location>
        <begin position="1"/>
        <end position="29"/>
    </location>
</feature>
<protein>
    <recommendedName>
        <fullName evidence="4">Imelysin-like domain-containing protein</fullName>
    </recommendedName>
</protein>
<dbReference type="Proteomes" id="UP000326202">
    <property type="component" value="Chromosome"/>
</dbReference>
<sequence>MSINPICVRLASAVAVALALSGCSASDYAAPIASFADATTDAESALNDLNKTATGAYTEFLSEHARTNMSLAVMGANGDCELGSERCRVAIVDPAHPDQPQYFPPDPLLGNMVGVMHDINVYAQNLAALVADDSAAKAEADVNAALGSIEHLANTVATAEGSPAGTVPGFATPVGSGVNWLLGEYSNQVKLAGLRTATKQADPVIQRAAALFKNAAIFGSDPQREALTRAFRDKIDAYQDDRGSEADLNAAVDAAETYDNFLQARPGDVFLAMGEAHAALTKALNNPELTWPQVFAKIKVFAAKAQELAKIAKDLAALTGETP</sequence>
<gene>
    <name evidence="2" type="ORF">FRZ44_49170</name>
</gene>
<reference evidence="2 3" key="1">
    <citation type="submission" date="2019-08" db="EMBL/GenBank/DDBJ databases">
        <title>Hyperibacter terrae gen. nov., sp. nov. and Hyperibacter viscosus sp. nov., two new members in the family Rhodospirillaceae isolated from the rhizosphere of Hypericum perforatum.</title>
        <authorList>
            <person name="Noviana Z."/>
        </authorList>
    </citation>
    <scope>NUCLEOTIDE SEQUENCE [LARGE SCALE GENOMIC DNA]</scope>
    <source>
        <strain evidence="2 3">R5913</strain>
    </source>
</reference>
<dbReference type="OrthoDB" id="9820621at2"/>
<feature type="chain" id="PRO_5023876240" description="Imelysin-like domain-containing protein" evidence="1">
    <location>
        <begin position="30"/>
        <end position="323"/>
    </location>
</feature>
<keyword evidence="3" id="KW-1185">Reference proteome</keyword>
<evidence type="ECO:0008006" key="4">
    <source>
        <dbReference type="Google" id="ProtNLM"/>
    </source>
</evidence>
<evidence type="ECO:0000313" key="2">
    <source>
        <dbReference type="EMBL" id="QEX19602.1"/>
    </source>
</evidence>
<name>A0A5J6MPN7_9PROT</name>
<evidence type="ECO:0000313" key="3">
    <source>
        <dbReference type="Proteomes" id="UP000326202"/>
    </source>
</evidence>
<evidence type="ECO:0000256" key="1">
    <source>
        <dbReference type="SAM" id="SignalP"/>
    </source>
</evidence>
<dbReference type="KEGG" id="htq:FRZ44_49170"/>
<proteinExistence type="predicted"/>
<keyword evidence="1" id="KW-0732">Signal</keyword>
<dbReference type="AlphaFoldDB" id="A0A5J6MPN7"/>
<organism evidence="2 3">
    <name type="scientific">Hypericibacter terrae</name>
    <dbReference type="NCBI Taxonomy" id="2602015"/>
    <lineage>
        <taxon>Bacteria</taxon>
        <taxon>Pseudomonadati</taxon>
        <taxon>Pseudomonadota</taxon>
        <taxon>Alphaproteobacteria</taxon>
        <taxon>Rhodospirillales</taxon>
        <taxon>Dongiaceae</taxon>
        <taxon>Hypericibacter</taxon>
    </lineage>
</organism>
<dbReference type="EMBL" id="CP042906">
    <property type="protein sequence ID" value="QEX19602.1"/>
    <property type="molecule type" value="Genomic_DNA"/>
</dbReference>
<dbReference type="RefSeq" id="WP_151179656.1">
    <property type="nucleotide sequence ID" value="NZ_CP042906.1"/>
</dbReference>